<keyword evidence="3" id="KW-1185">Reference proteome</keyword>
<gene>
    <name evidence="2" type="ORF">WMSIL1_LOCUS586</name>
</gene>
<dbReference type="AlphaFoldDB" id="A0A564XYH7"/>
<evidence type="ECO:0000313" key="2">
    <source>
        <dbReference type="EMBL" id="VUZ39313.1"/>
    </source>
</evidence>
<reference evidence="2 3" key="1">
    <citation type="submission" date="2019-07" db="EMBL/GenBank/DDBJ databases">
        <authorList>
            <person name="Jastrzebski P J."/>
            <person name="Paukszto L."/>
            <person name="Jastrzebski P J."/>
        </authorList>
    </citation>
    <scope>NUCLEOTIDE SEQUENCE [LARGE SCALE GENOMIC DNA]</scope>
    <source>
        <strain evidence="2 3">WMS-il1</strain>
    </source>
</reference>
<feature type="compositionally biased region" description="Basic and acidic residues" evidence="1">
    <location>
        <begin position="96"/>
        <end position="111"/>
    </location>
</feature>
<protein>
    <submittedName>
        <fullName evidence="2">Uncharacterized protein</fullName>
    </submittedName>
</protein>
<organism evidence="2 3">
    <name type="scientific">Hymenolepis diminuta</name>
    <name type="common">Rat tapeworm</name>
    <dbReference type="NCBI Taxonomy" id="6216"/>
    <lineage>
        <taxon>Eukaryota</taxon>
        <taxon>Metazoa</taxon>
        <taxon>Spiralia</taxon>
        <taxon>Lophotrochozoa</taxon>
        <taxon>Platyhelminthes</taxon>
        <taxon>Cestoda</taxon>
        <taxon>Eucestoda</taxon>
        <taxon>Cyclophyllidea</taxon>
        <taxon>Hymenolepididae</taxon>
        <taxon>Hymenolepis</taxon>
    </lineage>
</organism>
<dbReference type="Proteomes" id="UP000321570">
    <property type="component" value="Unassembled WGS sequence"/>
</dbReference>
<dbReference type="EMBL" id="CABIJS010000011">
    <property type="protein sequence ID" value="VUZ39313.1"/>
    <property type="molecule type" value="Genomic_DNA"/>
</dbReference>
<accession>A0A564XYH7</accession>
<feature type="region of interest" description="Disordered" evidence="1">
    <location>
        <begin position="96"/>
        <end position="134"/>
    </location>
</feature>
<feature type="non-terminal residue" evidence="2">
    <location>
        <position position="162"/>
    </location>
</feature>
<sequence length="162" mass="18282">RLQVSITERILASGTAQPSNFSSVRLRRLGKRMQKRRLARNNDSSFGQCCEDETISDSELEYTSSSEQSCTTVIYLGRSHPLRKLNAPGRVKRLPLAEKKEPIRKAEEKIETTQVRSPMLSHHRRFKSRGGHKAPIGTITNELWVDGPNAMTTVPLSPRTVK</sequence>
<evidence type="ECO:0000256" key="1">
    <source>
        <dbReference type="SAM" id="MobiDB-lite"/>
    </source>
</evidence>
<name>A0A564XYH7_HYMDI</name>
<proteinExistence type="predicted"/>
<feature type="compositionally biased region" description="Basic residues" evidence="1">
    <location>
        <begin position="121"/>
        <end position="132"/>
    </location>
</feature>
<feature type="non-terminal residue" evidence="2">
    <location>
        <position position="1"/>
    </location>
</feature>
<evidence type="ECO:0000313" key="3">
    <source>
        <dbReference type="Proteomes" id="UP000321570"/>
    </source>
</evidence>